<gene>
    <name evidence="13" type="ORF">BKA23_0118</name>
</gene>
<feature type="transmembrane region" description="Helical" evidence="11">
    <location>
        <begin position="248"/>
        <end position="273"/>
    </location>
</feature>
<keyword evidence="5" id="KW-0406">Ion transport</keyword>
<feature type="transmembrane region" description="Helical" evidence="11">
    <location>
        <begin position="176"/>
        <end position="200"/>
    </location>
</feature>
<dbReference type="GO" id="GO:0005254">
    <property type="term" value="F:chloride channel activity"/>
    <property type="evidence" value="ECO:0007669"/>
    <property type="project" value="UniProtKB-KW"/>
</dbReference>
<dbReference type="RefSeq" id="WP_211841552.1">
    <property type="nucleotide sequence ID" value="NZ_VIVQ01000001.1"/>
</dbReference>
<evidence type="ECO:0000256" key="2">
    <source>
        <dbReference type="ARBA" id="ARBA00022448"/>
    </source>
</evidence>
<dbReference type="Proteomes" id="UP000318297">
    <property type="component" value="Unassembled WGS sequence"/>
</dbReference>
<dbReference type="InterPro" id="IPR050368">
    <property type="entry name" value="ClC-type_chloride_channel"/>
</dbReference>
<sequence>MTSGEPLGAQTSIRDVSQLGDFTATPRMITITALALPVGAVSAVVAWTLLRLIGLITNVVFYDRLDTRLVAPGVGHHNPAVLLLAPVIGGLVVGLMARFGSEKIRGHGMPEAIEAILLGGSKVQPRVAVLKPVSAAVAIGTGGPFGAEGPIIMTGGAIGSLFAQFLKMTADERKTLLVAGAAAGMAATFNTPFAALMLAVELLLFEWRPRSYVPVAAAVAVATIVRHPMLGSGPLFPVTGSLHIDLGTYALCVVSGICAGLLAIVATVLVYAAEDLFHRLPIHWMWWPAIGGLIIGVGGLIVPQALGVGYNIIGMELDGSIGLGLVVGILVVKTLIWSLSLGSGTSGGVLAPMFMIGGALGTLEAHIFPAVGPGFWALVALAGVLGGVMRSPMTGVVFALELTHRWGALLPLLIGASTAYAVSVLLLRRSVLTEKIARRGYHLSREYDVDPMEILFVGEVMVEGPLTFTGDVPAGDALAQVSGTDPQTVLYRRQMLYPVVDQAGCMTGVVTRTQLESAANEKRDDVAVGELALTDVVVADPDEILRVVVARMAEHAVDRMPVVDRHDRRRIVGFITVTMLLAARVRDLEEASHSERVLKVPRRLAASRHARPDGDDR</sequence>
<comment type="caution">
    <text evidence="13">The sequence shown here is derived from an EMBL/GenBank/DDBJ whole genome shotgun (WGS) entry which is preliminary data.</text>
</comment>
<dbReference type="PANTHER" id="PTHR43427">
    <property type="entry name" value="CHLORIDE CHANNEL PROTEIN CLC-E"/>
    <property type="match status" value="1"/>
</dbReference>
<dbReference type="PRINTS" id="PR00762">
    <property type="entry name" value="CLCHANNEL"/>
</dbReference>
<proteinExistence type="predicted"/>
<evidence type="ECO:0000256" key="4">
    <source>
        <dbReference type="ARBA" id="ARBA00022989"/>
    </source>
</evidence>
<dbReference type="AlphaFoldDB" id="A0A561E6W2"/>
<feature type="transmembrane region" description="Helical" evidence="11">
    <location>
        <begin position="320"/>
        <end position="339"/>
    </location>
</feature>
<dbReference type="Gene3D" id="1.10.3080.10">
    <property type="entry name" value="Clc chloride channel"/>
    <property type="match status" value="1"/>
</dbReference>
<keyword evidence="14" id="KW-1185">Reference proteome</keyword>
<evidence type="ECO:0000256" key="7">
    <source>
        <dbReference type="ARBA" id="ARBA00023173"/>
    </source>
</evidence>
<dbReference type="PANTHER" id="PTHR43427:SF6">
    <property type="entry name" value="CHLORIDE CHANNEL PROTEIN CLC-E"/>
    <property type="match status" value="1"/>
</dbReference>
<feature type="domain" description="CBS" evidence="12">
    <location>
        <begin position="532"/>
        <end position="590"/>
    </location>
</feature>
<evidence type="ECO:0000256" key="6">
    <source>
        <dbReference type="ARBA" id="ARBA00023136"/>
    </source>
</evidence>
<evidence type="ECO:0000256" key="11">
    <source>
        <dbReference type="SAM" id="Phobius"/>
    </source>
</evidence>
<reference evidence="13 14" key="1">
    <citation type="submission" date="2019-06" db="EMBL/GenBank/DDBJ databases">
        <title>Sequencing the genomes of 1000 actinobacteria strains.</title>
        <authorList>
            <person name="Klenk H.-P."/>
        </authorList>
    </citation>
    <scope>NUCLEOTIDE SEQUENCE [LARGE SCALE GENOMIC DNA]</scope>
    <source>
        <strain evidence="13 14">DSM 19560</strain>
    </source>
</reference>
<organism evidence="13 14">
    <name type="scientific">Rudaeicoccus suwonensis</name>
    <dbReference type="NCBI Taxonomy" id="657409"/>
    <lineage>
        <taxon>Bacteria</taxon>
        <taxon>Bacillati</taxon>
        <taxon>Actinomycetota</taxon>
        <taxon>Actinomycetes</taxon>
        <taxon>Micrococcales</taxon>
        <taxon>Dermacoccaceae</taxon>
        <taxon>Rudaeicoccus</taxon>
    </lineage>
</organism>
<comment type="subcellular location">
    <subcellularLocation>
        <location evidence="1">Membrane</location>
        <topology evidence="1">Multi-pass membrane protein</topology>
    </subcellularLocation>
</comment>
<evidence type="ECO:0000313" key="13">
    <source>
        <dbReference type="EMBL" id="TWE11356.1"/>
    </source>
</evidence>
<evidence type="ECO:0000256" key="8">
    <source>
        <dbReference type="ARBA" id="ARBA00023214"/>
    </source>
</evidence>
<evidence type="ECO:0000256" key="3">
    <source>
        <dbReference type="ARBA" id="ARBA00022692"/>
    </source>
</evidence>
<feature type="transmembrane region" description="Helical" evidence="11">
    <location>
        <begin position="285"/>
        <end position="308"/>
    </location>
</feature>
<feature type="transmembrane region" description="Helical" evidence="11">
    <location>
        <begin position="80"/>
        <end position="99"/>
    </location>
</feature>
<feature type="domain" description="CBS" evidence="12">
    <location>
        <begin position="461"/>
        <end position="526"/>
    </location>
</feature>
<dbReference type="InterPro" id="IPR046342">
    <property type="entry name" value="CBS_dom_sf"/>
</dbReference>
<dbReference type="SUPFAM" id="SSF81340">
    <property type="entry name" value="Clc chloride channel"/>
    <property type="match status" value="1"/>
</dbReference>
<feature type="transmembrane region" description="Helical" evidence="11">
    <location>
        <begin position="34"/>
        <end position="60"/>
    </location>
</feature>
<dbReference type="Pfam" id="PF00654">
    <property type="entry name" value="Voltage_CLC"/>
    <property type="match status" value="1"/>
</dbReference>
<accession>A0A561E6W2</accession>
<dbReference type="InterPro" id="IPR000644">
    <property type="entry name" value="CBS_dom"/>
</dbReference>
<feature type="transmembrane region" description="Helical" evidence="11">
    <location>
        <begin position="406"/>
        <end position="427"/>
    </location>
</feature>
<evidence type="ECO:0000313" key="14">
    <source>
        <dbReference type="Proteomes" id="UP000318297"/>
    </source>
</evidence>
<name>A0A561E6W2_9MICO</name>
<dbReference type="InterPro" id="IPR014743">
    <property type="entry name" value="Cl-channel_core"/>
</dbReference>
<dbReference type="InterPro" id="IPR001807">
    <property type="entry name" value="ClC"/>
</dbReference>
<keyword evidence="9" id="KW-0407">Ion channel</keyword>
<dbReference type="CDD" id="cd00400">
    <property type="entry name" value="Voltage_gated_ClC"/>
    <property type="match status" value="1"/>
</dbReference>
<keyword evidence="10" id="KW-0129">CBS domain</keyword>
<evidence type="ECO:0000256" key="10">
    <source>
        <dbReference type="PROSITE-ProRule" id="PRU00703"/>
    </source>
</evidence>
<dbReference type="SMART" id="SM00116">
    <property type="entry name" value="CBS"/>
    <property type="match status" value="1"/>
</dbReference>
<dbReference type="EMBL" id="VIVQ01000001">
    <property type="protein sequence ID" value="TWE11356.1"/>
    <property type="molecule type" value="Genomic_DNA"/>
</dbReference>
<dbReference type="PROSITE" id="PS51371">
    <property type="entry name" value="CBS"/>
    <property type="match status" value="2"/>
</dbReference>
<evidence type="ECO:0000256" key="1">
    <source>
        <dbReference type="ARBA" id="ARBA00004141"/>
    </source>
</evidence>
<protein>
    <submittedName>
        <fullName evidence="13">H+/Cl-antiporter ClcA</fullName>
    </submittedName>
</protein>
<keyword evidence="8" id="KW-0868">Chloride</keyword>
<keyword evidence="3 11" id="KW-0812">Transmembrane</keyword>
<dbReference type="SUPFAM" id="SSF54631">
    <property type="entry name" value="CBS-domain pair"/>
    <property type="match status" value="1"/>
</dbReference>
<dbReference type="Gene3D" id="3.10.580.10">
    <property type="entry name" value="CBS-domain"/>
    <property type="match status" value="1"/>
</dbReference>
<keyword evidence="7" id="KW-0869">Chloride channel</keyword>
<keyword evidence="2" id="KW-0813">Transport</keyword>
<evidence type="ECO:0000259" key="12">
    <source>
        <dbReference type="PROSITE" id="PS51371"/>
    </source>
</evidence>
<keyword evidence="4 11" id="KW-1133">Transmembrane helix</keyword>
<keyword evidence="6 11" id="KW-0472">Membrane</keyword>
<dbReference type="Pfam" id="PF00571">
    <property type="entry name" value="CBS"/>
    <property type="match status" value="1"/>
</dbReference>
<dbReference type="GO" id="GO:0034707">
    <property type="term" value="C:chloride channel complex"/>
    <property type="evidence" value="ECO:0007669"/>
    <property type="project" value="UniProtKB-KW"/>
</dbReference>
<evidence type="ECO:0000256" key="5">
    <source>
        <dbReference type="ARBA" id="ARBA00023065"/>
    </source>
</evidence>
<feature type="transmembrane region" description="Helical" evidence="11">
    <location>
        <begin position="212"/>
        <end position="236"/>
    </location>
</feature>
<evidence type="ECO:0000256" key="9">
    <source>
        <dbReference type="ARBA" id="ARBA00023303"/>
    </source>
</evidence>